<dbReference type="Gene3D" id="1.10.10.60">
    <property type="entry name" value="Homeodomain-like"/>
    <property type="match status" value="1"/>
</dbReference>
<reference evidence="5 6" key="1">
    <citation type="journal article" date="2013" name="J. Mol. Microbiol. Biotechnol.">
        <title>Analysis of the Complete Genomes of Acholeplasma brassicae , A. palmae and A. laidlawii and Their Comparison to the Obligate Parasites from ' Candidatus Phytoplasma'.</title>
        <authorList>
            <person name="Kube M."/>
            <person name="Siewert C."/>
            <person name="Migdoll A.M."/>
            <person name="Duduk B."/>
            <person name="Holz S."/>
            <person name="Rabus R."/>
            <person name="Seemuller E."/>
            <person name="Mitrovic J."/>
            <person name="Muller I."/>
            <person name="Buttner C."/>
            <person name="Reinhardt R."/>
        </authorList>
    </citation>
    <scope>NUCLEOTIDE SEQUENCE [LARGE SCALE GENOMIC DNA]</scope>
    <source>
        <strain evidence="5 6">J233</strain>
    </source>
</reference>
<feature type="coiled-coil region" evidence="2">
    <location>
        <begin position="123"/>
        <end position="164"/>
    </location>
</feature>
<dbReference type="InterPro" id="IPR006120">
    <property type="entry name" value="Resolvase_HTH_dom"/>
</dbReference>
<keyword evidence="6" id="KW-1185">Reference proteome</keyword>
<dbReference type="EMBL" id="FO681347">
    <property type="protein sequence ID" value="CCV64015.1"/>
    <property type="molecule type" value="Genomic_DNA"/>
</dbReference>
<dbReference type="PANTHER" id="PTHR33795">
    <property type="entry name" value="INSERTION ELEMENT IS150 PROTEIN INSJ"/>
    <property type="match status" value="1"/>
</dbReference>
<name>U4KP76_ALTPJ</name>
<dbReference type="Proteomes" id="UP000032740">
    <property type="component" value="Chromosome"/>
</dbReference>
<dbReference type="GO" id="GO:0003677">
    <property type="term" value="F:DNA binding"/>
    <property type="evidence" value="ECO:0007669"/>
    <property type="project" value="InterPro"/>
</dbReference>
<dbReference type="AlphaFoldDB" id="U4KP76"/>
<evidence type="ECO:0000313" key="6">
    <source>
        <dbReference type="Proteomes" id="UP000032740"/>
    </source>
</evidence>
<organism evidence="5 6">
    <name type="scientific">Alteracholeplasma palmae (strain ATCC 49389 / J233)</name>
    <name type="common">Acholeplasma palmae</name>
    <dbReference type="NCBI Taxonomy" id="1318466"/>
    <lineage>
        <taxon>Bacteria</taxon>
        <taxon>Bacillati</taxon>
        <taxon>Mycoplasmatota</taxon>
        <taxon>Mollicutes</taxon>
        <taxon>Acholeplasmatales</taxon>
        <taxon>Acholeplasmataceae</taxon>
        <taxon>Acholeplasma</taxon>
    </lineage>
</organism>
<dbReference type="GO" id="GO:0000150">
    <property type="term" value="F:DNA strand exchange activity"/>
    <property type="evidence" value="ECO:0007669"/>
    <property type="project" value="InterPro"/>
</dbReference>
<evidence type="ECO:0000256" key="2">
    <source>
        <dbReference type="SAM" id="Coils"/>
    </source>
</evidence>
<dbReference type="HOGENOM" id="CLU_027402_27_1_14"/>
<dbReference type="PANTHER" id="PTHR33795:SF1">
    <property type="entry name" value="INSERTION ELEMENT IS150 PROTEIN INSJ"/>
    <property type="match status" value="1"/>
</dbReference>
<comment type="similarity">
    <text evidence="1">Belongs to the IS150/IS1296 orfA family.</text>
</comment>
<dbReference type="InterPro" id="IPR055247">
    <property type="entry name" value="InsJ-like_HTH"/>
</dbReference>
<dbReference type="InterPro" id="IPR052057">
    <property type="entry name" value="IS150/IS1296_orfA-like"/>
</dbReference>
<keyword evidence="2" id="KW-0175">Coiled coil</keyword>
<evidence type="ECO:0000259" key="4">
    <source>
        <dbReference type="Pfam" id="PF13518"/>
    </source>
</evidence>
<sequence length="164" mass="19346">MKLNLEDKLNIIQMVEKGITIKQIALNYNVNRATIDTILRIHRMHGSYYFKEKGKNREYSQEFKYKIVLRILEGKSKSSIATKIGANVGLIYSWCKRYDQLGYNGLITKQRGRPMKDKPKSNLEIKEQTKDEIIRELEAKNKRLEMENDLLKKLKALVQRENKK</sequence>
<dbReference type="Gene3D" id="1.10.10.10">
    <property type="entry name" value="Winged helix-like DNA-binding domain superfamily/Winged helix DNA-binding domain"/>
    <property type="match status" value="1"/>
</dbReference>
<proteinExistence type="inferred from homology"/>
<dbReference type="OrthoDB" id="80203at2"/>
<evidence type="ECO:0000313" key="5">
    <source>
        <dbReference type="EMBL" id="CCV64015.1"/>
    </source>
</evidence>
<gene>
    <name evidence="5" type="ORF">BN85404380</name>
</gene>
<evidence type="ECO:0000259" key="3">
    <source>
        <dbReference type="Pfam" id="PF02796"/>
    </source>
</evidence>
<dbReference type="InterPro" id="IPR009057">
    <property type="entry name" value="Homeodomain-like_sf"/>
</dbReference>
<dbReference type="InterPro" id="IPR036388">
    <property type="entry name" value="WH-like_DNA-bd_sf"/>
</dbReference>
<accession>U4KP76</accession>
<protein>
    <submittedName>
        <fullName evidence="5">Transposase</fullName>
    </submittedName>
</protein>
<feature type="domain" description="Resolvase HTH" evidence="3">
    <location>
        <begin position="2"/>
        <end position="35"/>
    </location>
</feature>
<dbReference type="Pfam" id="PF13518">
    <property type="entry name" value="HTH_28"/>
    <property type="match status" value="1"/>
</dbReference>
<dbReference type="Pfam" id="PF02796">
    <property type="entry name" value="HTH_7"/>
    <property type="match status" value="1"/>
</dbReference>
<feature type="domain" description="Insertion element IS150 protein InsJ-like helix-turn-helix" evidence="4">
    <location>
        <begin position="63"/>
        <end position="114"/>
    </location>
</feature>
<dbReference type="KEGG" id="apal:BN85404380"/>
<dbReference type="SUPFAM" id="SSF46689">
    <property type="entry name" value="Homeodomain-like"/>
    <property type="match status" value="2"/>
</dbReference>
<dbReference type="STRING" id="1318466.BN85404380"/>
<evidence type="ECO:0000256" key="1">
    <source>
        <dbReference type="ARBA" id="ARBA00038232"/>
    </source>
</evidence>
<dbReference type="RefSeq" id="WP_026657022.1">
    <property type="nucleotide sequence ID" value="NC_022538.1"/>
</dbReference>